<name>A0A820MEA4_9BILA</name>
<dbReference type="Proteomes" id="UP000663842">
    <property type="component" value="Unassembled WGS sequence"/>
</dbReference>
<evidence type="ECO:0000313" key="1">
    <source>
        <dbReference type="EMBL" id="CAF4372604.1"/>
    </source>
</evidence>
<proteinExistence type="predicted"/>
<organism evidence="1 2">
    <name type="scientific">Rotaria magnacalcarata</name>
    <dbReference type="NCBI Taxonomy" id="392030"/>
    <lineage>
        <taxon>Eukaryota</taxon>
        <taxon>Metazoa</taxon>
        <taxon>Spiralia</taxon>
        <taxon>Gnathifera</taxon>
        <taxon>Rotifera</taxon>
        <taxon>Eurotatoria</taxon>
        <taxon>Bdelloidea</taxon>
        <taxon>Philodinida</taxon>
        <taxon>Philodinidae</taxon>
        <taxon>Rotaria</taxon>
    </lineage>
</organism>
<accession>A0A820MEA4</accession>
<comment type="caution">
    <text evidence="1">The sequence shown here is derived from an EMBL/GenBank/DDBJ whole genome shotgun (WGS) entry which is preliminary data.</text>
</comment>
<sequence length="117" mass="12615">MENLLASPEIVIPSPLVKNPLINNSPIPIIPPISEEPINEPNISEPNVIEEIPVASDTPITNPEPTNIDPIPVAVPIEPAINNILPNTIRGVSRIPVLSPILNPTITRLRTSNAKPR</sequence>
<gene>
    <name evidence="1" type="ORF">UXM345_LOCUS37042</name>
</gene>
<dbReference type="AlphaFoldDB" id="A0A820MEA4"/>
<reference evidence="1" key="1">
    <citation type="submission" date="2021-02" db="EMBL/GenBank/DDBJ databases">
        <authorList>
            <person name="Nowell W R."/>
        </authorList>
    </citation>
    <scope>NUCLEOTIDE SEQUENCE</scope>
</reference>
<protein>
    <submittedName>
        <fullName evidence="1">Uncharacterized protein</fullName>
    </submittedName>
</protein>
<evidence type="ECO:0000313" key="2">
    <source>
        <dbReference type="Proteomes" id="UP000663842"/>
    </source>
</evidence>
<feature type="non-terminal residue" evidence="1">
    <location>
        <position position="117"/>
    </location>
</feature>
<dbReference type="EMBL" id="CAJOBF010018934">
    <property type="protein sequence ID" value="CAF4372604.1"/>
    <property type="molecule type" value="Genomic_DNA"/>
</dbReference>